<feature type="compositionally biased region" description="Basic and acidic residues" evidence="1">
    <location>
        <begin position="598"/>
        <end position="624"/>
    </location>
</feature>
<proteinExistence type="predicted"/>
<feature type="compositionally biased region" description="Polar residues" evidence="1">
    <location>
        <begin position="408"/>
        <end position="420"/>
    </location>
</feature>
<dbReference type="EMBL" id="JAPDMZ010000196">
    <property type="protein sequence ID" value="KAK0546344.1"/>
    <property type="molecule type" value="Genomic_DNA"/>
</dbReference>
<feature type="compositionally biased region" description="Low complexity" evidence="1">
    <location>
        <begin position="200"/>
        <end position="213"/>
    </location>
</feature>
<keyword evidence="3" id="KW-1185">Reference proteome</keyword>
<organism evidence="2 3">
    <name type="scientific">Tilletia horrida</name>
    <dbReference type="NCBI Taxonomy" id="155126"/>
    <lineage>
        <taxon>Eukaryota</taxon>
        <taxon>Fungi</taxon>
        <taxon>Dikarya</taxon>
        <taxon>Basidiomycota</taxon>
        <taxon>Ustilaginomycotina</taxon>
        <taxon>Exobasidiomycetes</taxon>
        <taxon>Tilletiales</taxon>
        <taxon>Tilletiaceae</taxon>
        <taxon>Tilletia</taxon>
    </lineage>
</organism>
<evidence type="ECO:0000256" key="1">
    <source>
        <dbReference type="SAM" id="MobiDB-lite"/>
    </source>
</evidence>
<dbReference type="Proteomes" id="UP001176517">
    <property type="component" value="Unassembled WGS sequence"/>
</dbReference>
<feature type="compositionally biased region" description="Basic and acidic residues" evidence="1">
    <location>
        <begin position="535"/>
        <end position="566"/>
    </location>
</feature>
<reference evidence="2" key="1">
    <citation type="journal article" date="2023" name="PhytoFront">
        <title>Draft Genome Resources of Seven Strains of Tilletia horrida, Causal Agent of Kernel Smut of Rice.</title>
        <authorList>
            <person name="Khanal S."/>
            <person name="Antony Babu S."/>
            <person name="Zhou X.G."/>
        </authorList>
    </citation>
    <scope>NUCLEOTIDE SEQUENCE</scope>
    <source>
        <strain evidence="2">TX6</strain>
    </source>
</reference>
<sequence length="665" mass="72772">MSGETSQPRLPSEKELGTALERYILQAHEKDQDAASTFLTPRNIRNWLIQHFHLGSERALDSRKLFIKNAARDVERFQAGKPPLYLLPTPVKPLSPVEERAASSKRIPSASPVKSSQSPALVATLDEDEDEEQIVRPQKSSRTSLRSPSKEQLKANMKKRALVLSDEDEMPDSDVSLDYDPDSVSEDEPAPRRTKKSRKQTPQSPESSSKSLSSPPPLTTSKRKRDTPTASTSRASSKSQKAASSRKSLTVEEAQSSDDGLTSLDEDVDVKPARKRAARGRPSGRGRGTGRKATSTQVKGKTDRLSTLKKLCVSCGARKVWTIWFRSQGCEGDAETDPEIRQAQIDAVLGLLESIGAHEGMTAKQAAQLKEERELAKEVAEIQGVFEDDASDDDEAGANGHGGAGDASTSSRHNAPTARSVNGKRARKPSAMAMASAEYQDLVHRAKNGLDKTSAPIPEHTNSSDYDEDEDSEVGGAPPVQTSKRTGGRKAPVLVDDDSQSSESDEGNGSAVSVYEISDDDDEEEYGPSGRRRRADYGRSRAKGETDFSSDDERFVVDDDEKLGYEKKRRTVSGGSGPKRNSGARLADSEEDEDEDEGVFRHGNRSDSEDDEHENHPHGEEEVALHLSTQIDDSRHRDKGEVPRRKKNAENFRNDLKSFAAALNS</sequence>
<feature type="compositionally biased region" description="Acidic residues" evidence="1">
    <location>
        <begin position="517"/>
        <end position="526"/>
    </location>
</feature>
<protein>
    <submittedName>
        <fullName evidence="2">Uncharacterized protein</fullName>
    </submittedName>
</protein>
<feature type="region of interest" description="Disordered" evidence="1">
    <location>
        <begin position="380"/>
        <end position="653"/>
    </location>
</feature>
<evidence type="ECO:0000313" key="2">
    <source>
        <dbReference type="EMBL" id="KAK0546344.1"/>
    </source>
</evidence>
<gene>
    <name evidence="2" type="ORF">OC846_005317</name>
</gene>
<feature type="compositionally biased region" description="Acidic residues" evidence="1">
    <location>
        <begin position="386"/>
        <end position="396"/>
    </location>
</feature>
<feature type="compositionally biased region" description="Basic residues" evidence="1">
    <location>
        <begin position="273"/>
        <end position="290"/>
    </location>
</feature>
<feature type="compositionally biased region" description="Basic and acidic residues" evidence="1">
    <location>
        <begin position="441"/>
        <end position="450"/>
    </location>
</feature>
<evidence type="ECO:0000313" key="3">
    <source>
        <dbReference type="Proteomes" id="UP001176517"/>
    </source>
</evidence>
<feature type="compositionally biased region" description="Acidic residues" evidence="1">
    <location>
        <begin position="165"/>
        <end position="188"/>
    </location>
</feature>
<dbReference type="AlphaFoldDB" id="A0AAN6GKR0"/>
<feature type="compositionally biased region" description="Acidic residues" evidence="1">
    <location>
        <begin position="495"/>
        <end position="506"/>
    </location>
</feature>
<accession>A0AAN6GKR0</accession>
<name>A0AAN6GKR0_9BASI</name>
<feature type="compositionally biased region" description="Low complexity" evidence="1">
    <location>
        <begin position="229"/>
        <end position="248"/>
    </location>
</feature>
<feature type="compositionally biased region" description="Polar residues" evidence="1">
    <location>
        <begin position="138"/>
        <end position="147"/>
    </location>
</feature>
<feature type="compositionally biased region" description="Basic and acidic residues" evidence="1">
    <location>
        <begin position="632"/>
        <end position="653"/>
    </location>
</feature>
<feature type="region of interest" description="Disordered" evidence="1">
    <location>
        <begin position="99"/>
        <end position="301"/>
    </location>
</feature>
<comment type="caution">
    <text evidence="2">The sequence shown here is derived from an EMBL/GenBank/DDBJ whole genome shotgun (WGS) entry which is preliminary data.</text>
</comment>